<dbReference type="SUPFAM" id="SSF53067">
    <property type="entry name" value="Actin-like ATPase domain"/>
    <property type="match status" value="2"/>
</dbReference>
<evidence type="ECO:0000259" key="7">
    <source>
        <dbReference type="SMART" id="SM00842"/>
    </source>
</evidence>
<dbReference type="Gene3D" id="3.30.1490.110">
    <property type="match status" value="1"/>
</dbReference>
<keyword evidence="1 5" id="KW-1003">Cell membrane</keyword>
<dbReference type="Pfam" id="PF02491">
    <property type="entry name" value="SHS2_FTSA"/>
    <property type="match status" value="1"/>
</dbReference>
<dbReference type="Gene3D" id="3.30.420.40">
    <property type="match status" value="1"/>
</dbReference>
<accession>A0A0R3NBW7</accession>
<name>A0A0R3NBW7_9BRAD</name>
<evidence type="ECO:0000256" key="4">
    <source>
        <dbReference type="ARBA" id="ARBA00023306"/>
    </source>
</evidence>
<dbReference type="AlphaFoldDB" id="A0A0R3NBW7"/>
<dbReference type="EMBL" id="LLYB01000036">
    <property type="protein sequence ID" value="KRR27296.1"/>
    <property type="molecule type" value="Genomic_DNA"/>
</dbReference>
<dbReference type="RefSeq" id="WP_057856531.1">
    <property type="nucleotide sequence ID" value="NZ_LLYB01000036.1"/>
</dbReference>
<evidence type="ECO:0000256" key="5">
    <source>
        <dbReference type="HAMAP-Rule" id="MF_02033"/>
    </source>
</evidence>
<evidence type="ECO:0000256" key="6">
    <source>
        <dbReference type="PIRNR" id="PIRNR003101"/>
    </source>
</evidence>
<gene>
    <name evidence="5" type="primary">ftsA</name>
    <name evidence="8" type="ORF">CQ14_34410</name>
</gene>
<comment type="subcellular location">
    <subcellularLocation>
        <location evidence="5">Cell membrane</location>
        <topology evidence="5">Peripheral membrane protein</topology>
        <orientation evidence="5">Cytoplasmic side</orientation>
    </subcellularLocation>
    <text evidence="5">Localizes to the Z ring in an FtsZ-dependent manner. Targeted to the membrane through a conserved C-terminal amphipathic helix.</text>
</comment>
<dbReference type="HAMAP" id="MF_02033">
    <property type="entry name" value="FtsA"/>
    <property type="match status" value="1"/>
</dbReference>
<evidence type="ECO:0000256" key="2">
    <source>
        <dbReference type="ARBA" id="ARBA00022618"/>
    </source>
</evidence>
<protein>
    <recommendedName>
        <fullName evidence="5 6">Cell division protein FtsA</fullName>
    </recommendedName>
</protein>
<dbReference type="PIRSF" id="PIRSF003101">
    <property type="entry name" value="FtsA"/>
    <property type="match status" value="1"/>
</dbReference>
<dbReference type="Pfam" id="PF14450">
    <property type="entry name" value="FtsA"/>
    <property type="match status" value="1"/>
</dbReference>
<keyword evidence="2 5" id="KW-0132">Cell division</keyword>
<evidence type="ECO:0000256" key="3">
    <source>
        <dbReference type="ARBA" id="ARBA00023136"/>
    </source>
</evidence>
<dbReference type="InterPro" id="IPR020823">
    <property type="entry name" value="Cell_div_FtsA"/>
</dbReference>
<dbReference type="GO" id="GO:0009898">
    <property type="term" value="C:cytoplasmic side of plasma membrane"/>
    <property type="evidence" value="ECO:0007669"/>
    <property type="project" value="UniProtKB-UniRule"/>
</dbReference>
<comment type="subunit">
    <text evidence="5">Self-interacts. Interacts with FtsZ.</text>
</comment>
<proteinExistence type="inferred from homology"/>
<dbReference type="GO" id="GO:0032153">
    <property type="term" value="C:cell division site"/>
    <property type="evidence" value="ECO:0007669"/>
    <property type="project" value="UniProtKB-UniRule"/>
</dbReference>
<evidence type="ECO:0000256" key="1">
    <source>
        <dbReference type="ARBA" id="ARBA00022475"/>
    </source>
</evidence>
<dbReference type="PANTHER" id="PTHR32432:SF4">
    <property type="entry name" value="CELL DIVISION PROTEIN FTSA"/>
    <property type="match status" value="1"/>
</dbReference>
<keyword evidence="3 5" id="KW-0472">Membrane</keyword>
<dbReference type="STRING" id="722472.SAMN05444321_0689"/>
<reference evidence="8 9" key="1">
    <citation type="submission" date="2014-03" db="EMBL/GenBank/DDBJ databases">
        <title>Bradyrhizobium valentinum sp. nov., isolated from effective nodules of Lupinus mariae-josephae, a lupine endemic of basic-lime soils in Eastern Spain.</title>
        <authorList>
            <person name="Duran D."/>
            <person name="Rey L."/>
            <person name="Navarro A."/>
            <person name="Busquets A."/>
            <person name="Imperial J."/>
            <person name="Ruiz-Argueso T."/>
        </authorList>
    </citation>
    <scope>NUCLEOTIDE SEQUENCE [LARGE SCALE GENOMIC DNA]</scope>
    <source>
        <strain evidence="8 9">CCBAU 23086</strain>
    </source>
</reference>
<dbReference type="PANTHER" id="PTHR32432">
    <property type="entry name" value="CELL DIVISION PROTEIN FTSA-RELATED"/>
    <property type="match status" value="1"/>
</dbReference>
<dbReference type="InterPro" id="IPR003494">
    <property type="entry name" value="SHS2_FtsA"/>
</dbReference>
<dbReference type="OrthoDB" id="9810567at2"/>
<organism evidence="8 9">
    <name type="scientific">Bradyrhizobium lablabi</name>
    <dbReference type="NCBI Taxonomy" id="722472"/>
    <lineage>
        <taxon>Bacteria</taxon>
        <taxon>Pseudomonadati</taxon>
        <taxon>Pseudomonadota</taxon>
        <taxon>Alphaproteobacteria</taxon>
        <taxon>Hyphomicrobiales</taxon>
        <taxon>Nitrobacteraceae</taxon>
        <taxon>Bradyrhizobium</taxon>
    </lineage>
</organism>
<dbReference type="InterPro" id="IPR050696">
    <property type="entry name" value="FtsA/MreB"/>
</dbReference>
<evidence type="ECO:0000313" key="9">
    <source>
        <dbReference type="Proteomes" id="UP000051660"/>
    </source>
</evidence>
<keyword evidence="4 5" id="KW-0131">Cell cycle</keyword>
<feature type="domain" description="SHS2" evidence="7">
    <location>
        <begin position="23"/>
        <end position="219"/>
    </location>
</feature>
<dbReference type="NCBIfam" id="TIGR01174">
    <property type="entry name" value="ftsA"/>
    <property type="match status" value="1"/>
</dbReference>
<dbReference type="GO" id="GO:0043093">
    <property type="term" value="P:FtsZ-dependent cytokinesis"/>
    <property type="evidence" value="ECO:0007669"/>
    <property type="project" value="UniProtKB-UniRule"/>
</dbReference>
<evidence type="ECO:0000313" key="8">
    <source>
        <dbReference type="EMBL" id="KRR27296.1"/>
    </source>
</evidence>
<dbReference type="CDD" id="cd24048">
    <property type="entry name" value="ASKHA_NBD_FtsA"/>
    <property type="match status" value="1"/>
</dbReference>
<comment type="similarity">
    <text evidence="5 6">Belongs to the FtsA/MreB family.</text>
</comment>
<dbReference type="SMART" id="SM00842">
    <property type="entry name" value="FtsA"/>
    <property type="match status" value="1"/>
</dbReference>
<sequence>MTGLDRNQTPKTRPVDHKRTALVASLDIGTSKIACMIARLKPSPPSEALRGRSHAVELIGYSQIQSRGVKAGAVVDLAECEQAVRQAVALAERMAKVRVESVLLSVSGGRLQGQLVEAAADIRGGAVSAEDVTRVTSTGMRHATGEGRTVLHALPVGYALDGVKGIRDPRGMVARQFGVDMQVVTVDATVARNLMLVVERCHLNVEAMAASPYVAGLSVLTDDEADLGAAVVEMGAGSTTIATYSGGRFVHASGFALGGQHVTMDLARGVGACIADAERIKTLYGTVLTGGSDARELMSVPTAGEEHDTPQIVSRATIANIVRHRAEEIFEMVRDRLADSPFAAEPRARVVLSGGASQLTGTVELATRILNRPVRIGRPLGFGRLPNEAKSASFAVPAGLLVYPQYAHLEHVEPRHTRQLKTGTDGYFGKVGRWLREGF</sequence>
<comment type="function">
    <text evidence="5 6">Cell division protein that is involved in the assembly of the Z ring. May serve as a membrane anchor for the Z ring.</text>
</comment>
<dbReference type="Proteomes" id="UP000051660">
    <property type="component" value="Unassembled WGS sequence"/>
</dbReference>
<comment type="caution">
    <text evidence="8">The sequence shown here is derived from an EMBL/GenBank/DDBJ whole genome shotgun (WGS) entry which is preliminary data.</text>
</comment>
<dbReference type="InterPro" id="IPR043129">
    <property type="entry name" value="ATPase_NBD"/>
</dbReference>